<dbReference type="GO" id="GO:0000035">
    <property type="term" value="F:acyl binding"/>
    <property type="evidence" value="ECO:0007669"/>
    <property type="project" value="TreeGrafter"/>
</dbReference>
<dbReference type="PANTHER" id="PTHR20863:SF76">
    <property type="entry name" value="CARRIER DOMAIN-CONTAINING PROTEIN"/>
    <property type="match status" value="1"/>
</dbReference>
<dbReference type="UniPathway" id="UPA00094"/>
<name>A0A172T170_FERPE</name>
<evidence type="ECO:0000313" key="9">
    <source>
        <dbReference type="EMBL" id="HGU42966.1"/>
    </source>
</evidence>
<dbReference type="GO" id="GO:0000036">
    <property type="term" value="F:acyl carrier activity"/>
    <property type="evidence" value="ECO:0007669"/>
    <property type="project" value="UniProtKB-UniRule"/>
</dbReference>
<dbReference type="SUPFAM" id="SSF47336">
    <property type="entry name" value="ACP-like"/>
    <property type="match status" value="1"/>
</dbReference>
<keyword evidence="3" id="KW-0275">Fatty acid biosynthesis</keyword>
<dbReference type="GO" id="GO:0009245">
    <property type="term" value="P:lipid A biosynthetic process"/>
    <property type="evidence" value="ECO:0007669"/>
    <property type="project" value="TreeGrafter"/>
</dbReference>
<dbReference type="KEGG" id="fng:JM64_00705"/>
<dbReference type="AlphaFoldDB" id="A0A172T170"/>
<dbReference type="EMBL" id="DSZT01000284">
    <property type="protein sequence ID" value="HGU42966.1"/>
    <property type="molecule type" value="Genomic_DNA"/>
</dbReference>
<feature type="modified residue" description="O-(pantetheine 4'-phosphoryl)serine" evidence="3">
    <location>
        <position position="39"/>
    </location>
</feature>
<evidence type="ECO:0000256" key="2">
    <source>
        <dbReference type="ARBA" id="ARBA00022553"/>
    </source>
</evidence>
<keyword evidence="3" id="KW-0444">Lipid biosynthesis</keyword>
<keyword evidence="3" id="KW-0963">Cytoplasm</keyword>
<evidence type="ECO:0000256" key="1">
    <source>
        <dbReference type="ARBA" id="ARBA00022450"/>
    </source>
</evidence>
<proteinExistence type="inferred from homology"/>
<dbReference type="Gene3D" id="1.10.1200.10">
    <property type="entry name" value="ACP-like"/>
    <property type="match status" value="1"/>
</dbReference>
<comment type="function">
    <text evidence="3 5">Carrier of the growing fatty acid chain in fatty acid biosynthesis.</text>
</comment>
<keyword evidence="3" id="KW-0443">Lipid metabolism</keyword>
<evidence type="ECO:0000256" key="4">
    <source>
        <dbReference type="NCBIfam" id="TIGR00517"/>
    </source>
</evidence>
<feature type="domain" description="Carrier" evidence="6">
    <location>
        <begin position="1"/>
        <end position="79"/>
    </location>
</feature>
<dbReference type="InterPro" id="IPR003231">
    <property type="entry name" value="ACP"/>
</dbReference>
<dbReference type="InterPro" id="IPR009081">
    <property type="entry name" value="PP-bd_ACP"/>
</dbReference>
<accession>A0A172T170</accession>
<dbReference type="NCBIfam" id="NF002150">
    <property type="entry name" value="PRK00982.1-4"/>
    <property type="match status" value="1"/>
</dbReference>
<dbReference type="EMBL" id="DTBH01000103">
    <property type="protein sequence ID" value="HGQ77181.1"/>
    <property type="molecule type" value="Genomic_DNA"/>
</dbReference>
<gene>
    <name evidence="3 8" type="primary">acpP</name>
    <name evidence="9" type="ORF">ENT72_08735</name>
    <name evidence="8" type="ORF">ENU12_04570</name>
    <name evidence="7" type="ORF">JM64_00705</name>
</gene>
<keyword evidence="1 3" id="KW-0596">Phosphopantetheine</keyword>
<evidence type="ECO:0000256" key="3">
    <source>
        <dbReference type="HAMAP-Rule" id="MF_01217"/>
    </source>
</evidence>
<organism evidence="7 10">
    <name type="scientific">Fervidobacterium pennivorans</name>
    <dbReference type="NCBI Taxonomy" id="93466"/>
    <lineage>
        <taxon>Bacteria</taxon>
        <taxon>Thermotogati</taxon>
        <taxon>Thermotogota</taxon>
        <taxon>Thermotogae</taxon>
        <taxon>Thermotogales</taxon>
        <taxon>Fervidobacteriaceae</taxon>
        <taxon>Fervidobacterium</taxon>
    </lineage>
</organism>
<dbReference type="PANTHER" id="PTHR20863">
    <property type="entry name" value="ACYL CARRIER PROTEIN"/>
    <property type="match status" value="1"/>
</dbReference>
<dbReference type="Pfam" id="PF00550">
    <property type="entry name" value="PP-binding"/>
    <property type="match status" value="1"/>
</dbReference>
<evidence type="ECO:0000256" key="5">
    <source>
        <dbReference type="RuleBase" id="RU003545"/>
    </source>
</evidence>
<evidence type="ECO:0000259" key="6">
    <source>
        <dbReference type="PROSITE" id="PS50075"/>
    </source>
</evidence>
<dbReference type="EMBL" id="CP011393">
    <property type="protein sequence ID" value="ANE40706.1"/>
    <property type="molecule type" value="Genomic_DNA"/>
</dbReference>
<dbReference type="OrthoDB" id="9804551at2"/>
<dbReference type="NCBIfam" id="NF002148">
    <property type="entry name" value="PRK00982.1-2"/>
    <property type="match status" value="1"/>
</dbReference>
<comment type="PTM">
    <text evidence="3">4'-phosphopantetheine is transferred from CoA to a specific serine of apo-ACP by AcpS. This modification is essential for activity because fatty acids are bound in thioester linkage to the sulfhydryl of the prosthetic group.</text>
</comment>
<sequence length="83" mass="9681">MEREELFKKVAEIISEKLNVPIEDIEEDSHLIEDLGADSLDAFDLVMVFEDEFGIKLEDDEIEKLMTVKDIVNLLQEKVKDRE</sequence>
<dbReference type="NCBIfam" id="TIGR00517">
    <property type="entry name" value="acyl_carrier"/>
    <property type="match status" value="1"/>
</dbReference>
<comment type="subcellular location">
    <subcellularLocation>
        <location evidence="3">Cytoplasm</location>
    </subcellularLocation>
</comment>
<protein>
    <recommendedName>
        <fullName evidence="3 4">Acyl carrier protein</fullName>
        <shortName evidence="3">ACP</shortName>
    </recommendedName>
</protein>
<evidence type="ECO:0000313" key="7">
    <source>
        <dbReference type="EMBL" id="ANE40706.1"/>
    </source>
</evidence>
<keyword evidence="2 3" id="KW-0597">Phosphoprotein</keyword>
<dbReference type="GO" id="GO:0016020">
    <property type="term" value="C:membrane"/>
    <property type="evidence" value="ECO:0007669"/>
    <property type="project" value="GOC"/>
</dbReference>
<evidence type="ECO:0000313" key="8">
    <source>
        <dbReference type="EMBL" id="HGQ77181.1"/>
    </source>
</evidence>
<dbReference type="PATRIC" id="fig|93466.3.peg.139"/>
<reference evidence="7 10" key="1">
    <citation type="submission" date="2014-08" db="EMBL/GenBank/DDBJ databases">
        <title>Fervidobacterium pennivorans DYC genome.</title>
        <authorList>
            <person name="Wushke S."/>
        </authorList>
    </citation>
    <scope>NUCLEOTIDE SEQUENCE [LARGE SCALE GENOMIC DNA]</scope>
    <source>
        <strain evidence="7 10">DYC</strain>
    </source>
</reference>
<comment type="PTM">
    <text evidence="5">4'-phosphopantetheine is transferred from CoA to a specific serine of apo-ACP by acpS.</text>
</comment>
<comment type="pathway">
    <text evidence="3 5">Lipid metabolism; fatty acid biosynthesis.</text>
</comment>
<evidence type="ECO:0000313" key="10">
    <source>
        <dbReference type="Proteomes" id="UP000077096"/>
    </source>
</evidence>
<dbReference type="InterPro" id="IPR036736">
    <property type="entry name" value="ACP-like_sf"/>
</dbReference>
<reference evidence="8" key="2">
    <citation type="journal article" date="2020" name="mSystems">
        <title>Genome- and Community-Level Interaction Insights into Carbon Utilization and Element Cycling Functions of Hydrothermarchaeota in Hydrothermal Sediment.</title>
        <authorList>
            <person name="Zhou Z."/>
            <person name="Liu Y."/>
            <person name="Xu W."/>
            <person name="Pan J."/>
            <person name="Luo Z.H."/>
            <person name="Li M."/>
        </authorList>
    </citation>
    <scope>NUCLEOTIDE SEQUENCE [LARGE SCALE GENOMIC DNA]</scope>
    <source>
        <strain evidence="9">SpSt-604</strain>
        <strain evidence="8">SpSt-640</strain>
    </source>
</reference>
<dbReference type="HAMAP" id="MF_01217">
    <property type="entry name" value="Acyl_carrier"/>
    <property type="match status" value="1"/>
</dbReference>
<keyword evidence="3" id="KW-0276">Fatty acid metabolism</keyword>
<dbReference type="PROSITE" id="PS50075">
    <property type="entry name" value="CARRIER"/>
    <property type="match status" value="1"/>
</dbReference>
<dbReference type="GO" id="GO:0005829">
    <property type="term" value="C:cytosol"/>
    <property type="evidence" value="ECO:0007669"/>
    <property type="project" value="TreeGrafter"/>
</dbReference>
<comment type="similarity">
    <text evidence="3">Belongs to the acyl carrier protein (ACP) family.</text>
</comment>
<dbReference type="Proteomes" id="UP000077096">
    <property type="component" value="Chromosome"/>
</dbReference>